<feature type="region of interest" description="Disordered" evidence="1">
    <location>
        <begin position="1"/>
        <end position="22"/>
    </location>
</feature>
<feature type="compositionally biased region" description="Basic residues" evidence="1">
    <location>
        <begin position="1"/>
        <end position="14"/>
    </location>
</feature>
<name>A0A0E9TGP7_ANGAN</name>
<accession>A0A0E9TGP7</accession>
<reference evidence="2" key="1">
    <citation type="submission" date="2014-11" db="EMBL/GenBank/DDBJ databases">
        <authorList>
            <person name="Amaro Gonzalez C."/>
        </authorList>
    </citation>
    <scope>NUCLEOTIDE SEQUENCE</scope>
</reference>
<evidence type="ECO:0000256" key="1">
    <source>
        <dbReference type="SAM" id="MobiDB-lite"/>
    </source>
</evidence>
<dbReference type="AlphaFoldDB" id="A0A0E9TGP7"/>
<protein>
    <submittedName>
        <fullName evidence="2">Uncharacterized protein</fullName>
    </submittedName>
</protein>
<proteinExistence type="predicted"/>
<reference evidence="2" key="2">
    <citation type="journal article" date="2015" name="Fish Shellfish Immunol.">
        <title>Early steps in the European eel (Anguilla anguilla)-Vibrio vulnificus interaction in the gills: Role of the RtxA13 toxin.</title>
        <authorList>
            <person name="Callol A."/>
            <person name="Pajuelo D."/>
            <person name="Ebbesson L."/>
            <person name="Teles M."/>
            <person name="MacKenzie S."/>
            <person name="Amaro C."/>
        </authorList>
    </citation>
    <scope>NUCLEOTIDE SEQUENCE</scope>
</reference>
<dbReference type="EMBL" id="GBXM01056482">
    <property type="protein sequence ID" value="JAH52095.1"/>
    <property type="molecule type" value="Transcribed_RNA"/>
</dbReference>
<sequence length="22" mass="2572">MAAWKLLRRNGHRHSPNEATPE</sequence>
<evidence type="ECO:0000313" key="2">
    <source>
        <dbReference type="EMBL" id="JAH52095.1"/>
    </source>
</evidence>
<organism evidence="2">
    <name type="scientific">Anguilla anguilla</name>
    <name type="common">European freshwater eel</name>
    <name type="synonym">Muraena anguilla</name>
    <dbReference type="NCBI Taxonomy" id="7936"/>
    <lineage>
        <taxon>Eukaryota</taxon>
        <taxon>Metazoa</taxon>
        <taxon>Chordata</taxon>
        <taxon>Craniata</taxon>
        <taxon>Vertebrata</taxon>
        <taxon>Euteleostomi</taxon>
        <taxon>Actinopterygii</taxon>
        <taxon>Neopterygii</taxon>
        <taxon>Teleostei</taxon>
        <taxon>Anguilliformes</taxon>
        <taxon>Anguillidae</taxon>
        <taxon>Anguilla</taxon>
    </lineage>
</organism>